<dbReference type="Gene3D" id="2.60.120.330">
    <property type="entry name" value="B-lactam Antibiotic, Isopenicillin N Synthase, Chain"/>
    <property type="match status" value="1"/>
</dbReference>
<keyword evidence="1" id="KW-0479">Metal-binding</keyword>
<proteinExistence type="inferred from homology"/>
<evidence type="ECO:0000313" key="5">
    <source>
        <dbReference type="Proteomes" id="UP000183832"/>
    </source>
</evidence>
<keyword evidence="5" id="KW-1185">Reference proteome</keyword>
<dbReference type="SUPFAM" id="SSF51197">
    <property type="entry name" value="Clavaminate synthase-like"/>
    <property type="match status" value="1"/>
</dbReference>
<dbReference type="EMBL" id="CVRI01000012">
    <property type="protein sequence ID" value="CRK89475.1"/>
    <property type="molecule type" value="Genomic_DNA"/>
</dbReference>
<dbReference type="InterPro" id="IPR005123">
    <property type="entry name" value="Oxoglu/Fe-dep_dioxygenase_dom"/>
</dbReference>
<keyword evidence="1" id="KW-0408">Iron</keyword>
<dbReference type="PROSITE" id="PS51471">
    <property type="entry name" value="FE2OG_OXY"/>
    <property type="match status" value="1"/>
</dbReference>
<evidence type="ECO:0000256" key="1">
    <source>
        <dbReference type="RuleBase" id="RU003682"/>
    </source>
</evidence>
<feature type="region of interest" description="Disordered" evidence="2">
    <location>
        <begin position="344"/>
        <end position="365"/>
    </location>
</feature>
<dbReference type="InterPro" id="IPR027443">
    <property type="entry name" value="IPNS-like_sf"/>
</dbReference>
<dbReference type="InterPro" id="IPR050231">
    <property type="entry name" value="Iron_ascorbate_oxido_reductase"/>
</dbReference>
<dbReference type="Proteomes" id="UP000183832">
    <property type="component" value="Unassembled WGS sequence"/>
</dbReference>
<gene>
    <name evidence="4" type="ORF">CLUMA_CG003213</name>
</gene>
<feature type="domain" description="Fe2OG dioxygenase" evidence="3">
    <location>
        <begin position="230"/>
        <end position="333"/>
    </location>
</feature>
<dbReference type="Pfam" id="PF14226">
    <property type="entry name" value="DIOX_N"/>
    <property type="match status" value="1"/>
</dbReference>
<comment type="similarity">
    <text evidence="1">Belongs to the iron/ascorbate-dependent oxidoreductase family.</text>
</comment>
<organism evidence="4 5">
    <name type="scientific">Clunio marinus</name>
    <dbReference type="NCBI Taxonomy" id="568069"/>
    <lineage>
        <taxon>Eukaryota</taxon>
        <taxon>Metazoa</taxon>
        <taxon>Ecdysozoa</taxon>
        <taxon>Arthropoda</taxon>
        <taxon>Hexapoda</taxon>
        <taxon>Insecta</taxon>
        <taxon>Pterygota</taxon>
        <taxon>Neoptera</taxon>
        <taxon>Endopterygota</taxon>
        <taxon>Diptera</taxon>
        <taxon>Nematocera</taxon>
        <taxon>Chironomoidea</taxon>
        <taxon>Chironomidae</taxon>
        <taxon>Clunio</taxon>
    </lineage>
</organism>
<evidence type="ECO:0000313" key="4">
    <source>
        <dbReference type="EMBL" id="CRK89475.1"/>
    </source>
</evidence>
<reference evidence="4 5" key="1">
    <citation type="submission" date="2015-04" db="EMBL/GenBank/DDBJ databases">
        <authorList>
            <person name="Syromyatnikov M.Y."/>
            <person name="Popov V.N."/>
        </authorList>
    </citation>
    <scope>NUCLEOTIDE SEQUENCE [LARGE SCALE GENOMIC DNA]</scope>
</reference>
<evidence type="ECO:0000259" key="3">
    <source>
        <dbReference type="PROSITE" id="PS51471"/>
    </source>
</evidence>
<dbReference type="InterPro" id="IPR026992">
    <property type="entry name" value="DIOX_N"/>
</dbReference>
<accession>A0A1J1HNE7</accession>
<evidence type="ECO:0000256" key="2">
    <source>
        <dbReference type="SAM" id="MobiDB-lite"/>
    </source>
</evidence>
<dbReference type="Pfam" id="PF03171">
    <property type="entry name" value="2OG-FeII_Oxy"/>
    <property type="match status" value="1"/>
</dbReference>
<dbReference type="GO" id="GO:0046872">
    <property type="term" value="F:metal ion binding"/>
    <property type="evidence" value="ECO:0007669"/>
    <property type="project" value="UniProtKB-KW"/>
</dbReference>
<protein>
    <submittedName>
        <fullName evidence="4">CLUMA_CG003213, isoform A</fullName>
    </submittedName>
</protein>
<name>A0A1J1HNE7_9DIPT</name>
<keyword evidence="1" id="KW-0560">Oxidoreductase</keyword>
<dbReference type="PANTHER" id="PTHR47990">
    <property type="entry name" value="2-OXOGLUTARATE (2OG) AND FE(II)-DEPENDENT OXYGENASE SUPERFAMILY PROTEIN-RELATED"/>
    <property type="match status" value="1"/>
</dbReference>
<dbReference type="OrthoDB" id="288590at2759"/>
<dbReference type="AlphaFoldDB" id="A0A1J1HNE7"/>
<dbReference type="InterPro" id="IPR044861">
    <property type="entry name" value="IPNS-like_FE2OG_OXY"/>
</dbReference>
<dbReference type="GO" id="GO:0016491">
    <property type="term" value="F:oxidoreductase activity"/>
    <property type="evidence" value="ECO:0007669"/>
    <property type="project" value="UniProtKB-KW"/>
</dbReference>
<sequence length="390" mass="43894">MLQAPAVEKDTLLAKNEIPIIDVSFGTEELPVRSVVNRVAVQLAKALENKGMALLVNHGISEEKLKTGYSHLDDFCKLPEDTKELYLRDGTTGNHGYVKPGQERFDGNTKDIRHAYNICTLNLKLPEEPLPGFREHIAELAKDFKRLTGLILQALAVALEMPLNFFVDKHSHMLDGEGENETTFRLLYYPPVIVDDEQNEYFSKGSSTYSHQKMSFDESKLGSLDLKDDELEETRINKTDVNKSVTRCGEHCDYGTFTLLVQDSEGGLEVQLPGSEKWRRIGHLPGAVFINAGELLSIWTQGKYPALRHRVVIPENSVARTKGRHSIAYFVHPDNLTPIIPIEVGPPPSTTGDTSGTKPKTRKQSFKEAKLKIYNAYQHVQRRFKETYAS</sequence>
<dbReference type="STRING" id="568069.A0A1J1HNE7"/>